<dbReference type="InterPro" id="IPR003159">
    <property type="entry name" value="Lyase_8_central_dom"/>
</dbReference>
<dbReference type="OrthoDB" id="6394136at2"/>
<keyword evidence="5" id="KW-0479">Metal-binding</keyword>
<dbReference type="Gene3D" id="2.60.120.430">
    <property type="entry name" value="Galactose-binding lectin"/>
    <property type="match status" value="1"/>
</dbReference>
<dbReference type="Pfam" id="PF09093">
    <property type="entry name" value="Lyase_catalyt"/>
    <property type="match status" value="1"/>
</dbReference>
<feature type="active site" description="Proton acceptor" evidence="3">
    <location>
        <position position="495"/>
    </location>
</feature>
<dbReference type="GO" id="GO:0034000">
    <property type="term" value="F:chondroitin-sulfate-ABC endolyase activity"/>
    <property type="evidence" value="ECO:0007669"/>
    <property type="project" value="InterPro"/>
</dbReference>
<organism evidence="11 12">
    <name type="scientific">Photobacterium lutimaris</name>
    <dbReference type="NCBI Taxonomy" id="388278"/>
    <lineage>
        <taxon>Bacteria</taxon>
        <taxon>Pseudomonadati</taxon>
        <taxon>Pseudomonadota</taxon>
        <taxon>Gammaproteobacteria</taxon>
        <taxon>Vibrionales</taxon>
        <taxon>Vibrionaceae</taxon>
        <taxon>Photobacterium</taxon>
    </lineage>
</organism>
<name>A0A2T3IYN5_9GAMM</name>
<dbReference type="GO" id="GO:0042597">
    <property type="term" value="C:periplasmic space"/>
    <property type="evidence" value="ECO:0007669"/>
    <property type="project" value="TreeGrafter"/>
</dbReference>
<dbReference type="InterPro" id="IPR008929">
    <property type="entry name" value="Chondroitin_lyas"/>
</dbReference>
<evidence type="ECO:0000259" key="10">
    <source>
        <dbReference type="Pfam" id="PF09093"/>
    </source>
</evidence>
<dbReference type="Gene3D" id="1.50.10.100">
    <property type="entry name" value="Chondroitin AC/alginate lyase"/>
    <property type="match status" value="1"/>
</dbReference>
<dbReference type="InterPro" id="IPR004103">
    <property type="entry name" value="Lyase_8_C"/>
</dbReference>
<comment type="similarity">
    <text evidence="1">Belongs to the polysaccharide lyase 8 family.</text>
</comment>
<keyword evidence="5" id="KW-0106">Calcium</keyword>
<feature type="domain" description="Lyase catalytic" evidence="10">
    <location>
        <begin position="251"/>
        <end position="597"/>
    </location>
</feature>
<evidence type="ECO:0000259" key="7">
    <source>
        <dbReference type="Pfam" id="PF02278"/>
    </source>
</evidence>
<accession>A0A2T3IYN5</accession>
<feature type="site" description="Transition state stabilizer" evidence="4">
    <location>
        <position position="555"/>
    </location>
</feature>
<reference evidence="11 12" key="1">
    <citation type="submission" date="2018-03" db="EMBL/GenBank/DDBJ databases">
        <title>Whole genome sequencing of Histamine producing bacteria.</title>
        <authorList>
            <person name="Butler K."/>
        </authorList>
    </citation>
    <scope>NUCLEOTIDE SEQUENCE [LARGE SCALE GENOMIC DNA]</scope>
    <source>
        <strain evidence="11 12">JCM 13586</strain>
    </source>
</reference>
<evidence type="ECO:0000259" key="8">
    <source>
        <dbReference type="Pfam" id="PF02884"/>
    </source>
</evidence>
<dbReference type="SUPFAM" id="SSF49785">
    <property type="entry name" value="Galactose-binding domain-like"/>
    <property type="match status" value="1"/>
</dbReference>
<dbReference type="GO" id="GO:0006027">
    <property type="term" value="P:glycosaminoglycan catabolic process"/>
    <property type="evidence" value="ECO:0007669"/>
    <property type="project" value="InterPro"/>
</dbReference>
<dbReference type="GO" id="GO:0046872">
    <property type="term" value="F:metal ion binding"/>
    <property type="evidence" value="ECO:0007669"/>
    <property type="project" value="UniProtKB-KW"/>
</dbReference>
<feature type="binding site" evidence="5">
    <location>
        <position position="74"/>
    </location>
    <ligand>
        <name>Ca(2+)</name>
        <dbReference type="ChEBI" id="CHEBI:29108"/>
    </ligand>
</feature>
<evidence type="ECO:0000256" key="1">
    <source>
        <dbReference type="ARBA" id="ARBA00006699"/>
    </source>
</evidence>
<evidence type="ECO:0000256" key="4">
    <source>
        <dbReference type="PIRSR" id="PIRSR034515-2"/>
    </source>
</evidence>
<gene>
    <name evidence="11" type="ORF">C9I99_13155</name>
</gene>
<dbReference type="AlphaFoldDB" id="A0A2T3IYN5"/>
<feature type="site" description="Important for catalytic activity against all substrates" evidence="4">
    <location>
        <position position="650"/>
    </location>
</feature>
<evidence type="ECO:0008006" key="13">
    <source>
        <dbReference type="Google" id="ProtNLM"/>
    </source>
</evidence>
<dbReference type="Gene3D" id="2.60.220.10">
    <property type="entry name" value="Polysaccharide lyase family 8-like, C-terminal"/>
    <property type="match status" value="1"/>
</dbReference>
<evidence type="ECO:0000259" key="9">
    <source>
        <dbReference type="Pfam" id="PF09092"/>
    </source>
</evidence>
<protein>
    <recommendedName>
        <fullName evidence="13">Chondroitin ABC lyase</fullName>
    </recommendedName>
</protein>
<keyword evidence="6" id="KW-0732">Signal</keyword>
<evidence type="ECO:0000256" key="2">
    <source>
        <dbReference type="ARBA" id="ARBA00023239"/>
    </source>
</evidence>
<dbReference type="EMBL" id="PYMH01000005">
    <property type="protein sequence ID" value="PSU33707.1"/>
    <property type="molecule type" value="Genomic_DNA"/>
</dbReference>
<keyword evidence="12" id="KW-1185">Reference proteome</keyword>
<dbReference type="PIRSF" id="PIRSF034515">
    <property type="entry name" value="Chondroitinase"/>
    <property type="match status" value="1"/>
</dbReference>
<feature type="domain" description="Polysaccharide lyase family 8 central" evidence="7">
    <location>
        <begin position="627"/>
        <end position="879"/>
    </location>
</feature>
<feature type="binding site" evidence="5">
    <location>
        <position position="77"/>
    </location>
    <ligand>
        <name>Ca(2+)</name>
        <dbReference type="ChEBI" id="CHEBI:29108"/>
    </ligand>
</feature>
<dbReference type="InterPro" id="IPR015176">
    <property type="entry name" value="Lyase_N"/>
</dbReference>
<evidence type="ECO:0000256" key="3">
    <source>
        <dbReference type="PIRSR" id="PIRSR034515-1"/>
    </source>
</evidence>
<dbReference type="GO" id="GO:0005576">
    <property type="term" value="C:extracellular region"/>
    <property type="evidence" value="ECO:0007669"/>
    <property type="project" value="InterPro"/>
</dbReference>
<dbReference type="PANTHER" id="PTHR37322">
    <property type="match status" value="1"/>
</dbReference>
<evidence type="ECO:0000256" key="5">
    <source>
        <dbReference type="PIRSR" id="PIRSR034515-3"/>
    </source>
</evidence>
<dbReference type="InterPro" id="IPR024200">
    <property type="entry name" value="Chondroitinase_ABC_I"/>
</dbReference>
<dbReference type="GO" id="GO:0005975">
    <property type="term" value="P:carbohydrate metabolic process"/>
    <property type="evidence" value="ECO:0007669"/>
    <property type="project" value="InterPro"/>
</dbReference>
<dbReference type="InterPro" id="IPR015177">
    <property type="entry name" value="Lyase_catalyt"/>
</dbReference>
<proteinExistence type="inferred from homology"/>
<feature type="site" description="Important for catalytic activity against all substrates" evidence="4">
    <location>
        <position position="197"/>
    </location>
</feature>
<dbReference type="InterPro" id="IPR008979">
    <property type="entry name" value="Galactose-bd-like_sf"/>
</dbReference>
<feature type="domain" description="Lyase N-terminal" evidence="9">
    <location>
        <begin position="47"/>
        <end position="206"/>
    </location>
</feature>
<keyword evidence="2" id="KW-0456">Lyase</keyword>
<dbReference type="InterPro" id="IPR011071">
    <property type="entry name" value="Lyase_8-like_C"/>
</dbReference>
<sequence length="1051" mass="116335">MVVSKMKKNHVKMLVLAVAMGLQGQALAAESAVVDSESYRQPGGIMYFFEYGMPDTVTASDDSLLAIESTLQKDGQHSLAWQFSPGNTLTFTQPIGYKPFVANNTDQSQSTFTTWIYNASPLAGTLRFSFLAQGQQASWFDINMDFVGWRQLLVPFSDMQGQPSKQMDQLIIETSQAGGSGKIYLDQLMTSIPVDPRWPTRDAVVPYVNVAADVAPNRHWLALYRYSQFLQQHTHSVLDGDVSRSVSVGSEVEVIEKTLDEFILANDKSLSNKQLQALKVRYDSYQLAEHNGVITGLPLDNSNRLKTFLDKGVNKGLLNQEGFDTVFGIKLLREYGEYMLELAQALQGDLVDEDRRTIEAMYLKLTHYAITQGYTAGSGLGTAHHMGYTLRALFQAHYLSRDLLAREGLAQQVSDMMAWYSGTGRIYRPVEEMTNFNVDIMNTQLRGMLYSVLMQPDPQQREAWLSQFSFWLSQSITRSDGLGGGFKTDGSVFHHAQHYPAYAKGALKGLTPVIEALSGTSFSVTPQAHQTVKHAVAMTEIYSNDQLTLMSVTGRHPDGEQSIELVPFKHMALAGSPDGTQAIDLDMAAAYLRMAGKDDAFGRYLVQQGMESGVAPQGNWVMNLASMTIQRRSDWVAAVRGFSRYLVSHESYANANRYGRYINYGQLEIMGPESEARAFSHDGWNWNRWPGTTAVQLPYEALNAKLRNVDTFSGLEEMLLSEQSFAGGVGNGENGLYAMVLQGHPKYDASFQAHKSVFFFDNRIVALGSGITTEQTAYPTQTTLFQHAVYDDGERATVNGLPFAASEQQVDVKPTRFLQLRDPDGNAYFVSAAQDVRVSQGEQVSVHQKNSSTTQGIFATAVIDHGKAPLDGHYEYAVLVKPEQEQLDTFARQLSSAEHAPYQIVQQDERAHVVSDSESQTTGYAVFAADTEFDSGLVAQVGAPAMVMVMVATQGSQLQLSLVNPDLNLYQGRDGTQYDAEGTLQEVSIYSRKWKDNPFKAVDNRMVLRGQWMAASALPAGVTLHDMTNGHTEIRFSTVGAEPLQVLLTQQ</sequence>
<dbReference type="GO" id="GO:0030246">
    <property type="term" value="F:carbohydrate binding"/>
    <property type="evidence" value="ECO:0007669"/>
    <property type="project" value="InterPro"/>
</dbReference>
<evidence type="ECO:0000313" key="11">
    <source>
        <dbReference type="EMBL" id="PSU33707.1"/>
    </source>
</evidence>
<feature type="signal peptide" evidence="6">
    <location>
        <begin position="1"/>
        <end position="28"/>
    </location>
</feature>
<dbReference type="SUPFAM" id="SSF49863">
    <property type="entry name" value="Hyaluronate lyase-like, C-terminal domain"/>
    <property type="match status" value="1"/>
</dbReference>
<feature type="active site" description="Proton acceptor" evidence="3">
    <location>
        <position position="385"/>
    </location>
</feature>
<dbReference type="Proteomes" id="UP000241222">
    <property type="component" value="Unassembled WGS sequence"/>
</dbReference>
<dbReference type="PANTHER" id="PTHR37322:SF3">
    <property type="entry name" value="CHONDROITIN SULFATE ABC EXOLYASE"/>
    <property type="match status" value="1"/>
</dbReference>
<dbReference type="InterPro" id="IPR014718">
    <property type="entry name" value="GH-type_carb-bd"/>
</dbReference>
<feature type="chain" id="PRO_5015653667" description="Chondroitin ABC lyase" evidence="6">
    <location>
        <begin position="29"/>
        <end position="1051"/>
    </location>
</feature>
<dbReference type="InterPro" id="IPR011013">
    <property type="entry name" value="Gal_mutarotase_sf_dom"/>
</dbReference>
<dbReference type="SUPFAM" id="SSF74650">
    <property type="entry name" value="Galactose mutarotase-like"/>
    <property type="match status" value="1"/>
</dbReference>
<feature type="site" description="Important for catalytic activity against dermatan sulfate substrate" evidence="4">
    <location>
        <position position="384"/>
    </location>
</feature>
<comment type="caution">
    <text evidence="11">The sequence shown here is derived from an EMBL/GenBank/DDBJ whole genome shotgun (WGS) entry which is preliminary data.</text>
</comment>
<dbReference type="Pfam" id="PF02884">
    <property type="entry name" value="Lyase_8_C"/>
    <property type="match status" value="1"/>
</dbReference>
<dbReference type="Pfam" id="PF02278">
    <property type="entry name" value="Lyase_8"/>
    <property type="match status" value="1"/>
</dbReference>
<evidence type="ECO:0000313" key="12">
    <source>
        <dbReference type="Proteomes" id="UP000241222"/>
    </source>
</evidence>
<evidence type="ECO:0000256" key="6">
    <source>
        <dbReference type="SAM" id="SignalP"/>
    </source>
</evidence>
<dbReference type="InterPro" id="IPR039174">
    <property type="entry name" value="Chondroitin_ABC_lyase"/>
</dbReference>
<feature type="active site" description="Proton donor" evidence="3">
    <location>
        <position position="502"/>
    </location>
</feature>
<dbReference type="Pfam" id="PF09092">
    <property type="entry name" value="Lyase_N"/>
    <property type="match status" value="1"/>
</dbReference>
<dbReference type="Gene3D" id="2.70.98.10">
    <property type="match status" value="1"/>
</dbReference>
<feature type="binding site" evidence="5">
    <location>
        <position position="186"/>
    </location>
    <ligand>
        <name>Ca(2+)</name>
        <dbReference type="ChEBI" id="CHEBI:29108"/>
    </ligand>
</feature>
<feature type="domain" description="Polysaccharide lyase family 8 C-terminal" evidence="8">
    <location>
        <begin position="903"/>
        <end position="966"/>
    </location>
</feature>
<dbReference type="SUPFAM" id="SSF48230">
    <property type="entry name" value="Chondroitin AC/alginate lyase"/>
    <property type="match status" value="1"/>
</dbReference>